<dbReference type="SUPFAM" id="SSF51735">
    <property type="entry name" value="NAD(P)-binding Rossmann-fold domains"/>
    <property type="match status" value="1"/>
</dbReference>
<reference evidence="2 3" key="1">
    <citation type="submission" date="2024-09" db="EMBL/GenBank/DDBJ databases">
        <authorList>
            <person name="Sun Q."/>
            <person name="Mori K."/>
        </authorList>
    </citation>
    <scope>NUCLEOTIDE SEQUENCE [LARGE SCALE GENOMIC DNA]</scope>
    <source>
        <strain evidence="2 3">ATCC 51285</strain>
    </source>
</reference>
<sequence>MFNALVLKQQETGLCAQIERLSTKDLPDEPILVEVAYSSLNYKDGLAVTGNGKIVHQYPMVPGIDLAGRILQSADPHWQAGDQVILTGWGVGERYWGGYAQQMRVKGEWLVPCPSSLSALEAMSIGTAGLTAMLCVMALEQGQVAAGAPVLVTGAAGGVGSFAVALLAALGYEVHALTGRTETHDYLRHLGAEQIIDRSELQQPAKPLESQRWAGVIDTVGDQILAKALAQCQYGATVAACGLAAGFKLPTTVMPFILRNVRLQGVDSVMCPRPLREQAWQRLAALVPPQLYQQGIEVVGLEEVVSKAEAIVSGRVKGRVVVDPNL</sequence>
<dbReference type="InterPro" id="IPR051397">
    <property type="entry name" value="Zn-ADH-like_protein"/>
</dbReference>
<gene>
    <name evidence="2" type="ORF">ACFFLH_00080</name>
</gene>
<dbReference type="PANTHER" id="PTHR43677">
    <property type="entry name" value="SHORT-CHAIN DEHYDROGENASE/REDUCTASE"/>
    <property type="match status" value="1"/>
</dbReference>
<dbReference type="GO" id="GO:0016491">
    <property type="term" value="F:oxidoreductase activity"/>
    <property type="evidence" value="ECO:0007669"/>
    <property type="project" value="UniProtKB-KW"/>
</dbReference>
<evidence type="ECO:0000313" key="2">
    <source>
        <dbReference type="EMBL" id="MFB9884813.1"/>
    </source>
</evidence>
<evidence type="ECO:0000313" key="3">
    <source>
        <dbReference type="Proteomes" id="UP001589628"/>
    </source>
</evidence>
<dbReference type="CDD" id="cd08288">
    <property type="entry name" value="MDR_yhdh"/>
    <property type="match status" value="1"/>
</dbReference>
<accession>A0ABV5Z6A1</accession>
<keyword evidence="3" id="KW-1185">Reference proteome</keyword>
<dbReference type="Pfam" id="PF08240">
    <property type="entry name" value="ADH_N"/>
    <property type="match status" value="1"/>
</dbReference>
<dbReference type="EMBL" id="JBHLZN010000001">
    <property type="protein sequence ID" value="MFB9884813.1"/>
    <property type="molecule type" value="Genomic_DNA"/>
</dbReference>
<evidence type="ECO:0000259" key="1">
    <source>
        <dbReference type="SMART" id="SM00829"/>
    </source>
</evidence>
<dbReference type="NCBIfam" id="TIGR02823">
    <property type="entry name" value="oxido_YhdH"/>
    <property type="match status" value="1"/>
</dbReference>
<protein>
    <submittedName>
        <fullName evidence="2">MDR family oxidoreductase</fullName>
        <ecNumber evidence="2">1.-.-.-</ecNumber>
    </submittedName>
</protein>
<dbReference type="Proteomes" id="UP001589628">
    <property type="component" value="Unassembled WGS sequence"/>
</dbReference>
<dbReference type="InterPro" id="IPR011032">
    <property type="entry name" value="GroES-like_sf"/>
</dbReference>
<comment type="caution">
    <text evidence="2">The sequence shown here is derived from an EMBL/GenBank/DDBJ whole genome shotgun (WGS) entry which is preliminary data.</text>
</comment>
<dbReference type="InterPro" id="IPR013154">
    <property type="entry name" value="ADH-like_N"/>
</dbReference>
<dbReference type="InterPro" id="IPR014188">
    <property type="entry name" value="Acrylyl-CoA_reductase_AcuI"/>
</dbReference>
<feature type="domain" description="Enoyl reductase (ER)" evidence="1">
    <location>
        <begin position="16"/>
        <end position="322"/>
    </location>
</feature>
<name>A0ABV5Z6A1_9GAMM</name>
<dbReference type="PANTHER" id="PTHR43677:SF1">
    <property type="entry name" value="ACRYLYL-COA REDUCTASE ACUI-RELATED"/>
    <property type="match status" value="1"/>
</dbReference>
<dbReference type="Gene3D" id="3.40.50.720">
    <property type="entry name" value="NAD(P)-binding Rossmann-like Domain"/>
    <property type="match status" value="1"/>
</dbReference>
<dbReference type="SMART" id="SM00829">
    <property type="entry name" value="PKS_ER"/>
    <property type="match status" value="1"/>
</dbReference>
<dbReference type="InterPro" id="IPR020843">
    <property type="entry name" value="ER"/>
</dbReference>
<proteinExistence type="predicted"/>
<dbReference type="SUPFAM" id="SSF50129">
    <property type="entry name" value="GroES-like"/>
    <property type="match status" value="1"/>
</dbReference>
<dbReference type="EC" id="1.-.-.-" evidence="2"/>
<dbReference type="InterPro" id="IPR013149">
    <property type="entry name" value="ADH-like_C"/>
</dbReference>
<dbReference type="Gene3D" id="3.90.180.10">
    <property type="entry name" value="Medium-chain alcohol dehydrogenases, catalytic domain"/>
    <property type="match status" value="1"/>
</dbReference>
<keyword evidence="2" id="KW-0560">Oxidoreductase</keyword>
<dbReference type="RefSeq" id="WP_027313540.1">
    <property type="nucleotide sequence ID" value="NZ_JAUESS010000002.1"/>
</dbReference>
<dbReference type="InterPro" id="IPR036291">
    <property type="entry name" value="NAD(P)-bd_dom_sf"/>
</dbReference>
<organism evidence="2 3">
    <name type="scientific">Balneatrix alpica</name>
    <dbReference type="NCBI Taxonomy" id="75684"/>
    <lineage>
        <taxon>Bacteria</taxon>
        <taxon>Pseudomonadati</taxon>
        <taxon>Pseudomonadota</taxon>
        <taxon>Gammaproteobacteria</taxon>
        <taxon>Oceanospirillales</taxon>
        <taxon>Balneatrichaceae</taxon>
        <taxon>Balneatrix</taxon>
    </lineage>
</organism>
<dbReference type="Pfam" id="PF00107">
    <property type="entry name" value="ADH_zinc_N"/>
    <property type="match status" value="1"/>
</dbReference>